<dbReference type="PANTHER" id="PTHR12203:SF107">
    <property type="entry name" value="GLYCOSYL TRANSFERASE CAP10 DOMAIN-CONTAINING PROTEIN"/>
    <property type="match status" value="1"/>
</dbReference>
<dbReference type="PANTHER" id="PTHR12203">
    <property type="entry name" value="KDEL LYS-ASP-GLU-LEU CONTAINING - RELATED"/>
    <property type="match status" value="1"/>
</dbReference>
<feature type="region of interest" description="Disordered" evidence="1">
    <location>
        <begin position="437"/>
        <end position="497"/>
    </location>
</feature>
<evidence type="ECO:0000313" key="3">
    <source>
        <dbReference type="EMBL" id="KAK8060876.1"/>
    </source>
</evidence>
<dbReference type="InterPro" id="IPR051091">
    <property type="entry name" value="O-Glucosyltr/Glycosyltrsf_90"/>
</dbReference>
<feature type="compositionally biased region" description="Basic and acidic residues" evidence="1">
    <location>
        <begin position="437"/>
        <end position="446"/>
    </location>
</feature>
<evidence type="ECO:0000256" key="1">
    <source>
        <dbReference type="SAM" id="MobiDB-lite"/>
    </source>
</evidence>
<evidence type="ECO:0000259" key="2">
    <source>
        <dbReference type="SMART" id="SM00672"/>
    </source>
</evidence>
<organism evidence="3 4">
    <name type="scientific">Apiospora saccharicola</name>
    <dbReference type="NCBI Taxonomy" id="335842"/>
    <lineage>
        <taxon>Eukaryota</taxon>
        <taxon>Fungi</taxon>
        <taxon>Dikarya</taxon>
        <taxon>Ascomycota</taxon>
        <taxon>Pezizomycotina</taxon>
        <taxon>Sordariomycetes</taxon>
        <taxon>Xylariomycetidae</taxon>
        <taxon>Amphisphaeriales</taxon>
        <taxon>Apiosporaceae</taxon>
        <taxon>Apiospora</taxon>
    </lineage>
</organism>
<sequence length="526" mass="60914">MWFKNNRESRIALLGIGVLLSLLTITHLRSLRLKSNEYTAVHQQWNIPDSPPVQPTQHSWHFDAARDAFNYGLSDEQCDAAFPGLFAEIYRARDHLLKQNKTIGRKDVHLSHDEEKAGRPHYELHVLLHEGELYVLHQNDGVWPHHYRAVAGLANFYRAMVAMPDLRSLPNVEFVLNADDYYAQPDEPGFADGRPRFSWNRHVDDPWTWVMPDFGGWMFSDDGVQSYAQFRADVELVERDYMVQGKRGGWDDKIPKLAWRGSMRLGASLRKSLVDAAKGHKWSDVSAMAIVADKDIRENVLDMADFCRYKYLAHTEGLSWSGRLRYLMNCESVPLVHEREWVAHFYPLLNAEGPHQNHVAVRRDWSDLADRMKELENNPTKARRIAREVTSFFRDRYLTPAAEACYLRRMITVYATVQNFEPQSHYLANPEDFEDAAAHKEKDTHKAPPPKDAIKIGGPMTDLKEKEKKADQNEPRREKDKDPKKEPKKKPKWKRRGVSLPYYLTPAPYSKFGFLATDKARYEAEG</sequence>
<feature type="domain" description="Glycosyl transferase CAP10" evidence="2">
    <location>
        <begin position="168"/>
        <end position="421"/>
    </location>
</feature>
<gene>
    <name evidence="3" type="ORF">PG996_010806</name>
</gene>
<proteinExistence type="predicted"/>
<dbReference type="Pfam" id="PF05686">
    <property type="entry name" value="Glyco_transf_90"/>
    <property type="match status" value="1"/>
</dbReference>
<feature type="compositionally biased region" description="Basic residues" evidence="1">
    <location>
        <begin position="486"/>
        <end position="497"/>
    </location>
</feature>
<dbReference type="EMBL" id="JAQQWM010000006">
    <property type="protein sequence ID" value="KAK8060876.1"/>
    <property type="molecule type" value="Genomic_DNA"/>
</dbReference>
<dbReference type="InterPro" id="IPR006598">
    <property type="entry name" value="CAP10"/>
</dbReference>
<name>A0ABR1US26_9PEZI</name>
<feature type="compositionally biased region" description="Basic and acidic residues" evidence="1">
    <location>
        <begin position="462"/>
        <end position="485"/>
    </location>
</feature>
<keyword evidence="4" id="KW-1185">Reference proteome</keyword>
<dbReference type="Proteomes" id="UP001446871">
    <property type="component" value="Unassembled WGS sequence"/>
</dbReference>
<comment type="caution">
    <text evidence="3">The sequence shown here is derived from an EMBL/GenBank/DDBJ whole genome shotgun (WGS) entry which is preliminary data.</text>
</comment>
<evidence type="ECO:0000313" key="4">
    <source>
        <dbReference type="Proteomes" id="UP001446871"/>
    </source>
</evidence>
<reference evidence="3 4" key="1">
    <citation type="submission" date="2023-01" db="EMBL/GenBank/DDBJ databases">
        <title>Analysis of 21 Apiospora genomes using comparative genomics revels a genus with tremendous synthesis potential of carbohydrate active enzymes and secondary metabolites.</title>
        <authorList>
            <person name="Sorensen T."/>
        </authorList>
    </citation>
    <scope>NUCLEOTIDE SEQUENCE [LARGE SCALE GENOMIC DNA]</scope>
    <source>
        <strain evidence="3 4">CBS 83171</strain>
    </source>
</reference>
<dbReference type="SMART" id="SM00672">
    <property type="entry name" value="CAP10"/>
    <property type="match status" value="1"/>
</dbReference>
<protein>
    <recommendedName>
        <fullName evidence="2">Glycosyl transferase CAP10 domain-containing protein</fullName>
    </recommendedName>
</protein>
<accession>A0ABR1US26</accession>